<dbReference type="SUPFAM" id="SSF53474">
    <property type="entry name" value="alpha/beta-Hydrolases"/>
    <property type="match status" value="1"/>
</dbReference>
<evidence type="ECO:0000313" key="4">
    <source>
        <dbReference type="EMBL" id="CAB4826937.1"/>
    </source>
</evidence>
<dbReference type="EMBL" id="CAFAAV010000141">
    <property type="protein sequence ID" value="CAB4826937.1"/>
    <property type="molecule type" value="Genomic_DNA"/>
</dbReference>
<evidence type="ECO:0000313" key="7">
    <source>
        <dbReference type="EMBL" id="CAB4970367.1"/>
    </source>
</evidence>
<dbReference type="EMBL" id="CAFBIY010000012">
    <property type="protein sequence ID" value="CAB4846895.1"/>
    <property type="molecule type" value="Genomic_DNA"/>
</dbReference>
<dbReference type="EMBL" id="CAESGF010000010">
    <property type="protein sequence ID" value="CAB4364129.1"/>
    <property type="molecule type" value="Genomic_DNA"/>
</dbReference>
<proteinExistence type="predicted"/>
<name>A0A6J7A212_9ZZZZ</name>
<dbReference type="Pfam" id="PF12697">
    <property type="entry name" value="Abhydrolase_6"/>
    <property type="match status" value="1"/>
</dbReference>
<dbReference type="InterPro" id="IPR000073">
    <property type="entry name" value="AB_hydrolase_1"/>
</dbReference>
<feature type="domain" description="AB hydrolase-1" evidence="1">
    <location>
        <begin position="21"/>
        <end position="224"/>
    </location>
</feature>
<organism evidence="4">
    <name type="scientific">freshwater metagenome</name>
    <dbReference type="NCBI Taxonomy" id="449393"/>
    <lineage>
        <taxon>unclassified sequences</taxon>
        <taxon>metagenomes</taxon>
        <taxon>ecological metagenomes</taxon>
    </lineage>
</organism>
<evidence type="ECO:0000259" key="1">
    <source>
        <dbReference type="Pfam" id="PF12697"/>
    </source>
</evidence>
<evidence type="ECO:0000313" key="5">
    <source>
        <dbReference type="EMBL" id="CAB4846895.1"/>
    </source>
</evidence>
<dbReference type="EMBL" id="CAFBMT010000011">
    <property type="protein sequence ID" value="CAB4939056.1"/>
    <property type="molecule type" value="Genomic_DNA"/>
</dbReference>
<sequence length="259" mass="27624">MDMHAGYFDATAAPGLSLLETGSALGFRVWAPDRPGTRASVDLAGEHRLIRPQADLLLEALDTVVADGPIGAGVFVVGHSYGAKVAIGVVARGGKRQFLGLDINGVGSGLGHGLDEPTDRMRYVSVRGDRGPSWGPPALYPHGAISRARLPMAASHPLPFNETLLWPTDFAEFAPMLRMPVRLTYGDHERWWPIDDDSIGAMWAKFTAAPSVAVHMEQGGGHNLSLGTAAASYHRAVFAFADECIDGAVGQFETKARRA</sequence>
<gene>
    <name evidence="3" type="ORF">UFOPK2656_01808</name>
    <name evidence="4" type="ORF">UFOPK3099_01754</name>
    <name evidence="5" type="ORF">UFOPK3267_00363</name>
    <name evidence="6" type="ORF">UFOPK3651_02017</name>
    <name evidence="7" type="ORF">UFOPK3931_00055</name>
    <name evidence="2" type="ORF">UFOPK4189_01896</name>
</gene>
<dbReference type="EMBL" id="CAFBOL010000001">
    <property type="protein sequence ID" value="CAB4970367.1"/>
    <property type="molecule type" value="Genomic_DNA"/>
</dbReference>
<dbReference type="InterPro" id="IPR029058">
    <property type="entry name" value="AB_hydrolase_fold"/>
</dbReference>
<dbReference type="Gene3D" id="3.40.50.1820">
    <property type="entry name" value="alpha/beta hydrolase"/>
    <property type="match status" value="1"/>
</dbReference>
<accession>A0A6J7A212</accession>
<reference evidence="4" key="1">
    <citation type="submission" date="2020-05" db="EMBL/GenBank/DDBJ databases">
        <authorList>
            <person name="Chiriac C."/>
            <person name="Salcher M."/>
            <person name="Ghai R."/>
            <person name="Kavagutti S V."/>
        </authorList>
    </citation>
    <scope>NUCLEOTIDE SEQUENCE</scope>
</reference>
<evidence type="ECO:0000313" key="2">
    <source>
        <dbReference type="EMBL" id="CAB4364129.1"/>
    </source>
</evidence>
<evidence type="ECO:0000313" key="6">
    <source>
        <dbReference type="EMBL" id="CAB4939056.1"/>
    </source>
</evidence>
<evidence type="ECO:0000313" key="3">
    <source>
        <dbReference type="EMBL" id="CAB4726532.1"/>
    </source>
</evidence>
<dbReference type="EMBL" id="CAEZYF010000010">
    <property type="protein sequence ID" value="CAB4726532.1"/>
    <property type="molecule type" value="Genomic_DNA"/>
</dbReference>
<dbReference type="AlphaFoldDB" id="A0A6J7A212"/>
<protein>
    <submittedName>
        <fullName evidence="4">Unannotated protein</fullName>
    </submittedName>
</protein>